<accession>A0ABQ7JBA0</accession>
<gene>
    <name evidence="6" type="ORF">IE077_002354</name>
</gene>
<evidence type="ECO:0000259" key="5">
    <source>
        <dbReference type="PROSITE" id="PS50280"/>
    </source>
</evidence>
<feature type="compositionally biased region" description="Basic and acidic residues" evidence="4">
    <location>
        <begin position="54"/>
        <end position="67"/>
    </location>
</feature>
<evidence type="ECO:0000313" key="7">
    <source>
        <dbReference type="Proteomes" id="UP000823046"/>
    </source>
</evidence>
<reference evidence="6 7" key="1">
    <citation type="journal article" date="2020" name="bioRxiv">
        <title>Metabolic contributions of an alphaproteobacterial endosymbiont in the apicomplexan Cardiosporidium cionae.</title>
        <authorList>
            <person name="Hunter E.S."/>
            <person name="Paight C.J."/>
            <person name="Lane C.E."/>
        </authorList>
    </citation>
    <scope>NUCLEOTIDE SEQUENCE [LARGE SCALE GENOMIC DNA]</scope>
    <source>
        <strain evidence="6">ESH_2018</strain>
    </source>
</reference>
<keyword evidence="1" id="KW-0489">Methyltransferase</keyword>
<dbReference type="PANTHER" id="PTHR46165">
    <property type="entry name" value="SET AND MYND DOMAIN-CONTAINING PROTEIN 4"/>
    <property type="match status" value="1"/>
</dbReference>
<dbReference type="Pfam" id="PF00856">
    <property type="entry name" value="SET"/>
    <property type="match status" value="1"/>
</dbReference>
<evidence type="ECO:0000256" key="1">
    <source>
        <dbReference type="ARBA" id="ARBA00022603"/>
    </source>
</evidence>
<organism evidence="6 7">
    <name type="scientific">Cardiosporidium cionae</name>
    <dbReference type="NCBI Taxonomy" id="476202"/>
    <lineage>
        <taxon>Eukaryota</taxon>
        <taxon>Sar</taxon>
        <taxon>Alveolata</taxon>
        <taxon>Apicomplexa</taxon>
        <taxon>Aconoidasida</taxon>
        <taxon>Nephromycida</taxon>
        <taxon>Cardiosporidium</taxon>
    </lineage>
</organism>
<evidence type="ECO:0000256" key="2">
    <source>
        <dbReference type="ARBA" id="ARBA00022679"/>
    </source>
</evidence>
<dbReference type="SUPFAM" id="SSF82199">
    <property type="entry name" value="SET domain"/>
    <property type="match status" value="1"/>
</dbReference>
<proteinExistence type="predicted"/>
<name>A0ABQ7JBA0_9APIC</name>
<dbReference type="EMBL" id="JADAQX010000218">
    <property type="protein sequence ID" value="KAF8821189.1"/>
    <property type="molecule type" value="Genomic_DNA"/>
</dbReference>
<dbReference type="InterPro" id="IPR001214">
    <property type="entry name" value="SET_dom"/>
</dbReference>
<evidence type="ECO:0000256" key="4">
    <source>
        <dbReference type="SAM" id="MobiDB-lite"/>
    </source>
</evidence>
<feature type="region of interest" description="Disordered" evidence="4">
    <location>
        <begin position="104"/>
        <end position="135"/>
    </location>
</feature>
<dbReference type="Gene3D" id="1.10.220.160">
    <property type="match status" value="1"/>
</dbReference>
<comment type="caution">
    <text evidence="6">The sequence shown here is derived from an EMBL/GenBank/DDBJ whole genome shotgun (WGS) entry which is preliminary data.</text>
</comment>
<feature type="domain" description="SET" evidence="5">
    <location>
        <begin position="512"/>
        <end position="691"/>
    </location>
</feature>
<dbReference type="Gene3D" id="1.25.40.10">
    <property type="entry name" value="Tetratricopeptide repeat domain"/>
    <property type="match status" value="1"/>
</dbReference>
<keyword evidence="3" id="KW-0949">S-adenosyl-L-methionine</keyword>
<evidence type="ECO:0000256" key="3">
    <source>
        <dbReference type="ARBA" id="ARBA00022691"/>
    </source>
</evidence>
<keyword evidence="7" id="KW-1185">Reference proteome</keyword>
<dbReference type="InterPro" id="IPR011990">
    <property type="entry name" value="TPR-like_helical_dom_sf"/>
</dbReference>
<feature type="non-terminal residue" evidence="6">
    <location>
        <position position="1075"/>
    </location>
</feature>
<sequence>MQISRLTEELQQNGGTAHWVDTIHSFSMHFSEANLQTKPREAQSRKKSAQSKISSKEYGGDRGKDSSTIHSESCLEKLCTLLLEDVVLQEALQGCLNFALSPPAQAHQGKPRYEKVYASSQEKTRDNSRHNTDYSHSSSDFNSLCKSTALSEFAKATANFLISRSREHDDQDLIVCIALYSFALLHCREENYNSSAAILLSNRSLVWYKRGNYVLAFDDALCAIRHDPFYKKGWYRCGVAADSLLMDSNYLKDVKYLSKLSSFAREYVRSKEREGQVNLIEAIQECPCMASINNRPTERTQALKFKISPGYPVVLDGVGAFSENTVEIAWPSCHSYIDDGDFYSGKKLHPQVLILEEQSKPSSSSCSAQPKYNSKILPDTSLCFDESAIAAYVVPQEFVNLLSSKHLSHSFIIALEICRLRLGTRDPLSWVCEGCLLSYGTTPILSEKFSPVNLTTPCETCARVLFCCGKCRDASFHKQLCNSLERASAECMFLRDDGSGFDKVFIETLDIPQFHFSKAVVWPDFHRMLALQLLLGMNNRVDAEEGISALSISGRCLDDLIFHLPDNPWLLTDWIINAVCISRLSQLCRDNSFVSKYPNDITNLSALPSTTKTVQDSLKMFCQVACNAFALSTFDAFSAKHVQYGYGIFLLASAFNHSCSPNCLATFHGSQLRINLIRTVHSNEQLYISYGPLVGKESVRKRKDLTKKAFLFECACESCVLSSKIADDFISKPAKTRKHSSRNKVPLPLPKKVLSLSNNSLHHIFDREMLYWISCPNCSTQSKLLSRVNLIRSELRDTPTDNYEISRKKGGMLLLCQQIESATNTKQTRPFEGRELLLSSNIFTSFIAESSSEKVMVSCDTLALLGHSCRGIFSSFPTSSVNAFDVQSNNDSVMPDSYKCVNCEKCYPAKVLTGPIEKLRNIHQSVKNDLENVSEYLEDEGNETLLSEQSYREALSLLNSLVKKFQLTCGFLSRSVAEIYDLIACLCNYVDPFTEEAVLAHATAIWILSHHFDMGIHQPELSIEFSKCSELLANANRWEDAFLFSDFSLCHGKFYFGVQNRIFYLLEATFSRLRA</sequence>
<dbReference type="Proteomes" id="UP000823046">
    <property type="component" value="Unassembled WGS sequence"/>
</dbReference>
<feature type="region of interest" description="Disordered" evidence="4">
    <location>
        <begin position="35"/>
        <end position="67"/>
    </location>
</feature>
<protein>
    <submittedName>
        <fullName evidence="6">Tetratricopeptide repeat-containing protein</fullName>
    </submittedName>
</protein>
<dbReference type="PANTHER" id="PTHR46165:SF2">
    <property type="entry name" value="SET AND MYND DOMAIN-CONTAINING PROTEIN 4"/>
    <property type="match status" value="1"/>
</dbReference>
<dbReference type="PROSITE" id="PS50280">
    <property type="entry name" value="SET"/>
    <property type="match status" value="1"/>
</dbReference>
<dbReference type="InterPro" id="IPR052097">
    <property type="entry name" value="SET-MYND_domain_protein"/>
</dbReference>
<dbReference type="SUPFAM" id="SSF48452">
    <property type="entry name" value="TPR-like"/>
    <property type="match status" value="1"/>
</dbReference>
<dbReference type="Gene3D" id="2.170.270.10">
    <property type="entry name" value="SET domain"/>
    <property type="match status" value="1"/>
</dbReference>
<evidence type="ECO:0000313" key="6">
    <source>
        <dbReference type="EMBL" id="KAF8821189.1"/>
    </source>
</evidence>
<feature type="compositionally biased region" description="Basic and acidic residues" evidence="4">
    <location>
        <begin position="122"/>
        <end position="133"/>
    </location>
</feature>
<dbReference type="InterPro" id="IPR046341">
    <property type="entry name" value="SET_dom_sf"/>
</dbReference>
<keyword evidence="2" id="KW-0808">Transferase</keyword>